<feature type="domain" description="HAMP" evidence="12">
    <location>
        <begin position="194"/>
        <end position="246"/>
    </location>
</feature>
<dbReference type="SUPFAM" id="SSF158472">
    <property type="entry name" value="HAMP domain-like"/>
    <property type="match status" value="1"/>
</dbReference>
<protein>
    <recommendedName>
        <fullName evidence="3">histidine kinase</fullName>
        <ecNumber evidence="3">2.7.13.3</ecNumber>
    </recommendedName>
</protein>
<evidence type="ECO:0000256" key="6">
    <source>
        <dbReference type="ARBA" id="ARBA00022777"/>
    </source>
</evidence>
<keyword evidence="5" id="KW-0808">Transferase</keyword>
<dbReference type="CDD" id="cd06225">
    <property type="entry name" value="HAMP"/>
    <property type="match status" value="1"/>
</dbReference>
<keyword evidence="10" id="KW-0812">Transmembrane</keyword>
<dbReference type="FunFam" id="3.30.565.10:FF:000006">
    <property type="entry name" value="Sensor histidine kinase WalK"/>
    <property type="match status" value="1"/>
</dbReference>
<dbReference type="SUPFAM" id="SSF47384">
    <property type="entry name" value="Homodimeric domain of signal transducing histidine kinase"/>
    <property type="match status" value="1"/>
</dbReference>
<feature type="transmembrane region" description="Helical" evidence="10">
    <location>
        <begin position="173"/>
        <end position="192"/>
    </location>
</feature>
<feature type="coiled-coil region" evidence="9">
    <location>
        <begin position="238"/>
        <end position="268"/>
    </location>
</feature>
<dbReference type="GO" id="GO:0005886">
    <property type="term" value="C:plasma membrane"/>
    <property type="evidence" value="ECO:0007669"/>
    <property type="project" value="TreeGrafter"/>
</dbReference>
<dbReference type="Pfam" id="PF00672">
    <property type="entry name" value="HAMP"/>
    <property type="match status" value="1"/>
</dbReference>
<dbReference type="Gene3D" id="1.10.287.130">
    <property type="match status" value="1"/>
</dbReference>
<evidence type="ECO:0000313" key="14">
    <source>
        <dbReference type="Proteomes" id="UP000013378"/>
    </source>
</evidence>
<dbReference type="AlphaFoldDB" id="R1AUD9"/>
<dbReference type="PANTHER" id="PTHR45453:SF3">
    <property type="entry name" value="HISTIDINE KINASE"/>
    <property type="match status" value="1"/>
</dbReference>
<dbReference type="SMART" id="SM00388">
    <property type="entry name" value="HisKA"/>
    <property type="match status" value="1"/>
</dbReference>
<dbReference type="CDD" id="cd00082">
    <property type="entry name" value="HisKA"/>
    <property type="match status" value="1"/>
</dbReference>
<keyword evidence="6 13" id="KW-0418">Kinase</keyword>
<dbReference type="PROSITE" id="PS50109">
    <property type="entry name" value="HIS_KIN"/>
    <property type="match status" value="1"/>
</dbReference>
<sequence length="493" mass="56572">MKKSISIKLFVGMIIFTLITVGLVWILNTQFLDDFYLNRKKKSLIEYGNNIKSLYEGDIDSISLELERIENLTSGNITIVTGEGEIKYATILGHRSQGMGKGNGMWSFYIETFNDNEKLQALINGEAILNIYNHPRFSTKILLLSVLLKNNEILFIESPIQSIEEGVEITKDFYVYIGFISLVVAIIIAYIFSKIITKPIIKLNNVAKKMATLDFSYKYQGKTDDEIGELGQTINYLSNKLDITIRDLNKANEQLKKDIERERALEKMRKQFVSSVSHELKTPISLIQGYAEGLKDSVANDEESRKFYCDVIIDESEKMGKLVKDLLDLSQLESGSFKLEIVKFDIKELIEEVVSKYNPIFSQKNIKLKLDIDDDIQLVYGDKIRIEQVLVNFITNAINHIKGDNVVKITVKKEQNKVKVNIFNSGEHIPESEIEKIWDRFYKVDKARTRKYGGTGLGLSIVKRILKLHDSKFGVDNVDRGVEFWFYLNQYNS</sequence>
<dbReference type="InterPro" id="IPR005467">
    <property type="entry name" value="His_kinase_dom"/>
</dbReference>
<dbReference type="InterPro" id="IPR036097">
    <property type="entry name" value="HisK_dim/P_sf"/>
</dbReference>
<dbReference type="SMART" id="SM00304">
    <property type="entry name" value="HAMP"/>
    <property type="match status" value="1"/>
</dbReference>
<dbReference type="GO" id="GO:0004721">
    <property type="term" value="F:phosphoprotein phosphatase activity"/>
    <property type="evidence" value="ECO:0007669"/>
    <property type="project" value="TreeGrafter"/>
</dbReference>
<dbReference type="OrthoDB" id="9762826at2"/>
<keyword evidence="8 10" id="KW-0472">Membrane</keyword>
<dbReference type="EC" id="2.7.13.3" evidence="3"/>
<dbReference type="Gene3D" id="3.30.565.10">
    <property type="entry name" value="Histidine kinase-like ATPase, C-terminal domain"/>
    <property type="match status" value="1"/>
</dbReference>
<keyword evidence="14" id="KW-1185">Reference proteome</keyword>
<feature type="domain" description="Histidine kinase" evidence="11">
    <location>
        <begin position="275"/>
        <end position="492"/>
    </location>
</feature>
<evidence type="ECO:0000259" key="12">
    <source>
        <dbReference type="PROSITE" id="PS50885"/>
    </source>
</evidence>
<dbReference type="eggNOG" id="COG5002">
    <property type="taxonomic scope" value="Bacteria"/>
</dbReference>
<dbReference type="SMART" id="SM00387">
    <property type="entry name" value="HATPase_c"/>
    <property type="match status" value="1"/>
</dbReference>
<evidence type="ECO:0000313" key="13">
    <source>
        <dbReference type="EMBL" id="EOD00272.1"/>
    </source>
</evidence>
<name>R1AUD9_9FIRM</name>
<dbReference type="Proteomes" id="UP000013378">
    <property type="component" value="Unassembled WGS sequence"/>
</dbReference>
<organism evidence="13 14">
    <name type="scientific">Caldisalinibacter kiritimatiensis</name>
    <dbReference type="NCBI Taxonomy" id="1304284"/>
    <lineage>
        <taxon>Bacteria</taxon>
        <taxon>Bacillati</taxon>
        <taxon>Bacillota</taxon>
        <taxon>Tissierellia</taxon>
        <taxon>Tissierellales</taxon>
        <taxon>Thermohalobacteraceae</taxon>
        <taxon>Caldisalinibacter</taxon>
    </lineage>
</organism>
<evidence type="ECO:0000256" key="5">
    <source>
        <dbReference type="ARBA" id="ARBA00022679"/>
    </source>
</evidence>
<dbReference type="GO" id="GO:0016036">
    <property type="term" value="P:cellular response to phosphate starvation"/>
    <property type="evidence" value="ECO:0007669"/>
    <property type="project" value="TreeGrafter"/>
</dbReference>
<dbReference type="InterPro" id="IPR050351">
    <property type="entry name" value="BphY/WalK/GraS-like"/>
</dbReference>
<dbReference type="Gene3D" id="6.10.340.10">
    <property type="match status" value="1"/>
</dbReference>
<dbReference type="Pfam" id="PF02518">
    <property type="entry name" value="HATPase_c"/>
    <property type="match status" value="1"/>
</dbReference>
<evidence type="ECO:0000256" key="9">
    <source>
        <dbReference type="SAM" id="Coils"/>
    </source>
</evidence>
<keyword evidence="4" id="KW-0597">Phosphoprotein</keyword>
<evidence type="ECO:0000259" key="11">
    <source>
        <dbReference type="PROSITE" id="PS50109"/>
    </source>
</evidence>
<evidence type="ECO:0000256" key="8">
    <source>
        <dbReference type="ARBA" id="ARBA00023136"/>
    </source>
</evidence>
<dbReference type="SUPFAM" id="SSF55874">
    <property type="entry name" value="ATPase domain of HSP90 chaperone/DNA topoisomerase II/histidine kinase"/>
    <property type="match status" value="1"/>
</dbReference>
<evidence type="ECO:0000256" key="7">
    <source>
        <dbReference type="ARBA" id="ARBA00023012"/>
    </source>
</evidence>
<keyword evidence="10" id="KW-1133">Transmembrane helix</keyword>
<keyword evidence="9" id="KW-0175">Coiled coil</keyword>
<dbReference type="EMBL" id="ARZA01000193">
    <property type="protein sequence ID" value="EOD00272.1"/>
    <property type="molecule type" value="Genomic_DNA"/>
</dbReference>
<dbReference type="InterPro" id="IPR003661">
    <property type="entry name" value="HisK_dim/P_dom"/>
</dbReference>
<dbReference type="InterPro" id="IPR003594">
    <property type="entry name" value="HATPase_dom"/>
</dbReference>
<dbReference type="PRINTS" id="PR01780">
    <property type="entry name" value="LANTIREGPROT"/>
</dbReference>
<dbReference type="RefSeq" id="WP_006314040.1">
    <property type="nucleotide sequence ID" value="NZ_ARZA01000193.1"/>
</dbReference>
<gene>
    <name evidence="13" type="ORF">L21TH_1675</name>
</gene>
<comment type="caution">
    <text evidence="13">The sequence shown here is derived from an EMBL/GenBank/DDBJ whole genome shotgun (WGS) entry which is preliminary data.</text>
</comment>
<dbReference type="InterPro" id="IPR036890">
    <property type="entry name" value="HATPase_C_sf"/>
</dbReference>
<evidence type="ECO:0000256" key="1">
    <source>
        <dbReference type="ARBA" id="ARBA00000085"/>
    </source>
</evidence>
<evidence type="ECO:0000256" key="4">
    <source>
        <dbReference type="ARBA" id="ARBA00022553"/>
    </source>
</evidence>
<dbReference type="STRING" id="1304284.L21TH_1675"/>
<dbReference type="Pfam" id="PF00512">
    <property type="entry name" value="HisKA"/>
    <property type="match status" value="1"/>
</dbReference>
<dbReference type="InterPro" id="IPR008358">
    <property type="entry name" value="Sig_transdc_His_kin/Pase_MprB"/>
</dbReference>
<evidence type="ECO:0000256" key="3">
    <source>
        <dbReference type="ARBA" id="ARBA00012438"/>
    </source>
</evidence>
<dbReference type="InterPro" id="IPR003660">
    <property type="entry name" value="HAMP_dom"/>
</dbReference>
<dbReference type="PROSITE" id="PS50885">
    <property type="entry name" value="HAMP"/>
    <property type="match status" value="1"/>
</dbReference>
<feature type="transmembrane region" description="Helical" evidence="10">
    <location>
        <begin position="7"/>
        <end position="27"/>
    </location>
</feature>
<accession>R1AUD9</accession>
<evidence type="ECO:0000256" key="10">
    <source>
        <dbReference type="SAM" id="Phobius"/>
    </source>
</evidence>
<dbReference type="GO" id="GO:0000155">
    <property type="term" value="F:phosphorelay sensor kinase activity"/>
    <property type="evidence" value="ECO:0007669"/>
    <property type="project" value="InterPro"/>
</dbReference>
<reference evidence="13 14" key="1">
    <citation type="journal article" date="2015" name="Geomicrobiol. J.">
        <title>Caldisalinibacter kiritimatiensis gen. nov., sp. nov., a moderately thermohalophilic thiosulfate-reducing bacterium from a hypersaline microbial mat.</title>
        <authorList>
            <person name="Ben Hania W."/>
            <person name="Joseph M."/>
            <person name="Fiebig A."/>
            <person name="Bunk B."/>
            <person name="Klenk H.-P."/>
            <person name="Fardeau M.-L."/>
            <person name="Spring S."/>
        </authorList>
    </citation>
    <scope>NUCLEOTIDE SEQUENCE [LARGE SCALE GENOMIC DNA]</scope>
    <source>
        <strain evidence="13 14">L21-TH-D2</strain>
    </source>
</reference>
<dbReference type="PANTHER" id="PTHR45453">
    <property type="entry name" value="PHOSPHATE REGULON SENSOR PROTEIN PHOR"/>
    <property type="match status" value="1"/>
</dbReference>
<keyword evidence="7" id="KW-0902">Two-component regulatory system</keyword>
<comment type="catalytic activity">
    <reaction evidence="1">
        <text>ATP + protein L-histidine = ADP + protein N-phospho-L-histidine.</text>
        <dbReference type="EC" id="2.7.13.3"/>
    </reaction>
</comment>
<comment type="subcellular location">
    <subcellularLocation>
        <location evidence="2">Membrane</location>
    </subcellularLocation>
</comment>
<evidence type="ECO:0000256" key="2">
    <source>
        <dbReference type="ARBA" id="ARBA00004370"/>
    </source>
</evidence>
<proteinExistence type="predicted"/>
<dbReference type="FunFam" id="1.10.287.130:FF:000001">
    <property type="entry name" value="Two-component sensor histidine kinase"/>
    <property type="match status" value="1"/>
</dbReference>